<evidence type="ECO:0000313" key="1">
    <source>
        <dbReference type="EMBL" id="RIJ53275.1"/>
    </source>
</evidence>
<reference evidence="1 2" key="1">
    <citation type="submission" date="2018-08" db="EMBL/GenBank/DDBJ databases">
        <title>Genome Sequence of Clavibacter michiganensis Subspecies type strains, and the Atypical Peach-Colored Strains Isolated from Tomato.</title>
        <authorList>
            <person name="Osdaghi E."/>
            <person name="Portier P."/>
            <person name="Briand M."/>
            <person name="Jacques M.-A."/>
        </authorList>
    </citation>
    <scope>NUCLEOTIDE SEQUENCE [LARGE SCALE GENOMIC DNA]</scope>
    <source>
        <strain evidence="1 2">CFBP 8615</strain>
    </source>
</reference>
<proteinExistence type="predicted"/>
<dbReference type="EMBL" id="QWGT01000009">
    <property type="protein sequence ID" value="RIJ53275.1"/>
    <property type="molecule type" value="Genomic_DNA"/>
</dbReference>
<dbReference type="Proteomes" id="UP000266484">
    <property type="component" value="Unassembled WGS sequence"/>
</dbReference>
<sequence length="366" mass="38809">MTAARLRVSSPIPDDRPVLILEGNSSGHRFYYVRLLADAVLAGGGRPVLVTAPGQMESPQAVEFLRGLSPSFTVLEIPSADVGPASRLARDMGAGRIVIPDGDRHLIPLLTRSGRDLPHTTALIMREPDLRRGQGGRSLARQLMKLTTMTIAGLRRSTTVAVLKSSVWAGESRFPVAQDPVTLAATPDDVAAVREEWDLEGDRRWFAVVGAITARKNLPMVAEAFARIAGDGVGLLVGGAILDGQLDEAEPHLTEARRRGARVVVVDRMLEDVELDAAIAAVDCVVLAHSNEGPSGIFGKAVVSGTRLLVAGASSLREDARAVPTHARWTPLSVDAMAQGMADASTEERPAAVSDMGSSRFTSALL</sequence>
<dbReference type="SUPFAM" id="SSF53756">
    <property type="entry name" value="UDP-Glycosyltransferase/glycogen phosphorylase"/>
    <property type="match status" value="1"/>
</dbReference>
<evidence type="ECO:0008006" key="3">
    <source>
        <dbReference type="Google" id="ProtNLM"/>
    </source>
</evidence>
<keyword evidence="2" id="KW-1185">Reference proteome</keyword>
<name>A0A399TEY2_9MICO</name>
<accession>A0A399TEY2</accession>
<protein>
    <recommendedName>
        <fullName evidence="3">Glycosyltransferase</fullName>
    </recommendedName>
</protein>
<gene>
    <name evidence="1" type="ORF">DZG00_01520</name>
</gene>
<dbReference type="AlphaFoldDB" id="A0A399TEY2"/>
<organism evidence="1 2">
    <name type="scientific">Clavibacter lycopersici</name>
    <dbReference type="NCBI Taxonomy" id="2301718"/>
    <lineage>
        <taxon>Bacteria</taxon>
        <taxon>Bacillati</taxon>
        <taxon>Actinomycetota</taxon>
        <taxon>Actinomycetes</taxon>
        <taxon>Micrococcales</taxon>
        <taxon>Microbacteriaceae</taxon>
        <taxon>Clavibacter</taxon>
    </lineage>
</organism>
<evidence type="ECO:0000313" key="2">
    <source>
        <dbReference type="Proteomes" id="UP000266484"/>
    </source>
</evidence>
<comment type="caution">
    <text evidence="1">The sequence shown here is derived from an EMBL/GenBank/DDBJ whole genome shotgun (WGS) entry which is preliminary data.</text>
</comment>
<dbReference type="Gene3D" id="3.40.50.2000">
    <property type="entry name" value="Glycogen Phosphorylase B"/>
    <property type="match status" value="1"/>
</dbReference>